<dbReference type="RefSeq" id="WP_190239910.1">
    <property type="nucleotide sequence ID" value="NZ_QFGA01000001.1"/>
</dbReference>
<organism evidence="2 3">
    <name type="scientific">Pelotomaculum schinkii</name>
    <dbReference type="NCBI Taxonomy" id="78350"/>
    <lineage>
        <taxon>Bacteria</taxon>
        <taxon>Bacillati</taxon>
        <taxon>Bacillota</taxon>
        <taxon>Clostridia</taxon>
        <taxon>Eubacteriales</taxon>
        <taxon>Desulfotomaculaceae</taxon>
        <taxon>Pelotomaculum</taxon>
    </lineage>
</organism>
<proteinExistence type="predicted"/>
<dbReference type="SUPFAM" id="SSF55729">
    <property type="entry name" value="Acyl-CoA N-acyltransferases (Nat)"/>
    <property type="match status" value="1"/>
</dbReference>
<reference evidence="2 3" key="1">
    <citation type="journal article" date="2018" name="Environ. Microbiol.">
        <title>Novel energy conservation strategies and behaviour of Pelotomaculum schinkii driving syntrophic propionate catabolism.</title>
        <authorList>
            <person name="Hidalgo-Ahumada C.A.P."/>
            <person name="Nobu M.K."/>
            <person name="Narihiro T."/>
            <person name="Tamaki H."/>
            <person name="Liu W.T."/>
            <person name="Kamagata Y."/>
            <person name="Stams A.J.M."/>
            <person name="Imachi H."/>
            <person name="Sousa D.Z."/>
        </authorList>
    </citation>
    <scope>NUCLEOTIDE SEQUENCE [LARGE SCALE GENOMIC DNA]</scope>
    <source>
        <strain evidence="2 3">HH</strain>
    </source>
</reference>
<evidence type="ECO:0000313" key="2">
    <source>
        <dbReference type="EMBL" id="TEB08223.1"/>
    </source>
</evidence>
<accession>A0A4Y7RHF3</accession>
<feature type="domain" description="N-acetyltransferase" evidence="1">
    <location>
        <begin position="97"/>
        <end position="243"/>
    </location>
</feature>
<dbReference type="Pfam" id="PF00583">
    <property type="entry name" value="Acetyltransf_1"/>
    <property type="match status" value="1"/>
</dbReference>
<dbReference type="Proteomes" id="UP000298324">
    <property type="component" value="Unassembled WGS sequence"/>
</dbReference>
<dbReference type="GO" id="GO:0016747">
    <property type="term" value="F:acyltransferase activity, transferring groups other than amino-acyl groups"/>
    <property type="evidence" value="ECO:0007669"/>
    <property type="project" value="InterPro"/>
</dbReference>
<sequence length="243" mass="27560">MKDEVIESAVTFHDLQWDTDFFSVTCAKAILHKPVTRLEWDCLRERFGNYQFISIENRNSEPINAQLIGRETTAFLADVNIQFKKKIDAPSTMPEGIKIYQAMERDERIVDMADFPFSKFTEDPKLARRDGAEVYRQWLINAFGKADKFYAVAKGSDGQLNGYLLHSYLDKTCTVELIGVSSKLAKGGIGSSLMKAVEYAASQRGCDELKVGTQLRNMGAINFYQKCGCKQVGCHQVYHLWNL</sequence>
<evidence type="ECO:0000259" key="1">
    <source>
        <dbReference type="PROSITE" id="PS51186"/>
    </source>
</evidence>
<gene>
    <name evidence="2" type="ORF">Psch_01778</name>
</gene>
<dbReference type="AlphaFoldDB" id="A0A4Y7RHF3"/>
<protein>
    <submittedName>
        <fullName evidence="2">TDP-fucosamine acetyltransferase</fullName>
    </submittedName>
</protein>
<dbReference type="InterPro" id="IPR000182">
    <property type="entry name" value="GNAT_dom"/>
</dbReference>
<dbReference type="InterPro" id="IPR016181">
    <property type="entry name" value="Acyl_CoA_acyltransferase"/>
</dbReference>
<keyword evidence="2" id="KW-0808">Transferase</keyword>
<comment type="caution">
    <text evidence="2">The sequence shown here is derived from an EMBL/GenBank/DDBJ whole genome shotgun (WGS) entry which is preliminary data.</text>
</comment>
<keyword evidence="3" id="KW-1185">Reference proteome</keyword>
<dbReference type="Gene3D" id="3.40.630.30">
    <property type="match status" value="1"/>
</dbReference>
<evidence type="ECO:0000313" key="3">
    <source>
        <dbReference type="Proteomes" id="UP000298324"/>
    </source>
</evidence>
<dbReference type="PROSITE" id="PS51186">
    <property type="entry name" value="GNAT"/>
    <property type="match status" value="1"/>
</dbReference>
<dbReference type="EMBL" id="QFGA01000001">
    <property type="protein sequence ID" value="TEB08223.1"/>
    <property type="molecule type" value="Genomic_DNA"/>
</dbReference>
<dbReference type="CDD" id="cd04301">
    <property type="entry name" value="NAT_SF"/>
    <property type="match status" value="1"/>
</dbReference>
<name>A0A4Y7RHF3_9FIRM</name>